<evidence type="ECO:0000313" key="1">
    <source>
        <dbReference type="EMBL" id="KKM64432.1"/>
    </source>
</evidence>
<protein>
    <submittedName>
        <fullName evidence="1">Uncharacterized protein</fullName>
    </submittedName>
</protein>
<proteinExistence type="predicted"/>
<accession>A0A0F9M5E7</accession>
<organism evidence="1">
    <name type="scientific">marine sediment metagenome</name>
    <dbReference type="NCBI Taxonomy" id="412755"/>
    <lineage>
        <taxon>unclassified sequences</taxon>
        <taxon>metagenomes</taxon>
        <taxon>ecological metagenomes</taxon>
    </lineage>
</organism>
<gene>
    <name evidence="1" type="ORF">LCGC14_1501430</name>
</gene>
<sequence length="105" mass="12478">MGQDRNRMQQEYEAINTNWNTKAEAAFFFQMVSDDTISFEQVQRDILMRPEQLAWLCKTFPFDAPLLKQIFRRRCRTYKDFLFLCAHPERAQTFREAVYPTAGAA</sequence>
<name>A0A0F9M5E7_9ZZZZ</name>
<dbReference type="EMBL" id="LAZR01010900">
    <property type="protein sequence ID" value="KKM64432.1"/>
    <property type="molecule type" value="Genomic_DNA"/>
</dbReference>
<dbReference type="AlphaFoldDB" id="A0A0F9M5E7"/>
<comment type="caution">
    <text evidence="1">The sequence shown here is derived from an EMBL/GenBank/DDBJ whole genome shotgun (WGS) entry which is preliminary data.</text>
</comment>
<reference evidence="1" key="1">
    <citation type="journal article" date="2015" name="Nature">
        <title>Complex archaea that bridge the gap between prokaryotes and eukaryotes.</title>
        <authorList>
            <person name="Spang A."/>
            <person name="Saw J.H."/>
            <person name="Jorgensen S.L."/>
            <person name="Zaremba-Niedzwiedzka K."/>
            <person name="Martijn J."/>
            <person name="Lind A.E."/>
            <person name="van Eijk R."/>
            <person name="Schleper C."/>
            <person name="Guy L."/>
            <person name="Ettema T.J."/>
        </authorList>
    </citation>
    <scope>NUCLEOTIDE SEQUENCE</scope>
</reference>